<sequence>MNQFILGGGDPVLAGTQIDEQIQLLEGQKQLLMARQRQMQQGAIVQQQQQLGQQPQVAQVSLWDSIDAEVEPLTNEQRQLLLSNEEYVNNYNALQNMVQVEVLNLVRAKIENSEEGRNLLTTQLKLVKSLKTGIVEKTQRDMELFNAFKEASKTNPSLTYDAFINSLTNGTAR</sequence>
<name>A0AAE7S0M6_9CAUD</name>
<dbReference type="EMBL" id="MZ130484">
    <property type="protein sequence ID" value="QWM89962.1"/>
    <property type="molecule type" value="Genomic_DNA"/>
</dbReference>
<proteinExistence type="predicted"/>
<dbReference type="GeneID" id="75691063"/>
<dbReference type="RefSeq" id="YP_010359534.1">
    <property type="nucleotide sequence ID" value="NC_062774.1"/>
</dbReference>
<protein>
    <submittedName>
        <fullName evidence="1">Nuclear pore complex-like protein</fullName>
    </submittedName>
</protein>
<evidence type="ECO:0000313" key="1">
    <source>
        <dbReference type="EMBL" id="QWM89962.1"/>
    </source>
</evidence>
<accession>A0AAE7S0M6</accession>
<dbReference type="KEGG" id="vg:75691063"/>
<evidence type="ECO:0000313" key="2">
    <source>
        <dbReference type="Proteomes" id="UP000827440"/>
    </source>
</evidence>
<organism evidence="1 2">
    <name type="scientific">uncultured phage cr54_1</name>
    <dbReference type="NCBI Taxonomy" id="2986398"/>
    <lineage>
        <taxon>Viruses</taxon>
        <taxon>Duplodnaviria</taxon>
        <taxon>Heunggongvirae</taxon>
        <taxon>Uroviricota</taxon>
        <taxon>Caudoviricetes</taxon>
        <taxon>Crassvirales</taxon>
        <taxon>Intestiviridae</taxon>
        <taxon>Churivirinae</taxon>
        <taxon>Jahgtovirus</taxon>
        <taxon>Jahgtovirus intestinalis</taxon>
    </lineage>
</organism>
<keyword evidence="2" id="KW-1185">Reference proteome</keyword>
<gene>
    <name evidence="1" type="primary">gp_20507</name>
</gene>
<reference evidence="1 2" key="1">
    <citation type="submission" date="2021-04" db="EMBL/GenBank/DDBJ databases">
        <authorList>
            <person name="Shkoporov A.N."/>
            <person name="Stockdale S.R."/>
            <person name="Guerin E."/>
            <person name="Ross R.P."/>
            <person name="Hill C."/>
        </authorList>
    </citation>
    <scope>NUCLEOTIDE SEQUENCE [LARGE SCALE GENOMIC DNA]</scope>
    <source>
        <strain evidence="2">cr54_1</strain>
    </source>
</reference>
<dbReference type="Proteomes" id="UP000827440">
    <property type="component" value="Segment"/>
</dbReference>